<evidence type="ECO:0008006" key="3">
    <source>
        <dbReference type="Google" id="ProtNLM"/>
    </source>
</evidence>
<dbReference type="EMBL" id="FQXJ01000010">
    <property type="protein sequence ID" value="SHI19583.1"/>
    <property type="molecule type" value="Genomic_DNA"/>
</dbReference>
<evidence type="ECO:0000313" key="1">
    <source>
        <dbReference type="EMBL" id="SHI19583.1"/>
    </source>
</evidence>
<evidence type="ECO:0000313" key="2">
    <source>
        <dbReference type="Proteomes" id="UP000183954"/>
    </source>
</evidence>
<gene>
    <name evidence="1" type="ORF">SAMN02746098_02975</name>
</gene>
<reference evidence="2" key="1">
    <citation type="submission" date="2016-11" db="EMBL/GenBank/DDBJ databases">
        <authorList>
            <person name="Varghese N."/>
            <person name="Submissions S."/>
        </authorList>
    </citation>
    <scope>NUCLEOTIDE SEQUENCE [LARGE SCALE GENOMIC DNA]</scope>
    <source>
        <strain evidence="2">DSM 15449</strain>
    </source>
</reference>
<name>A0A1M5Z6S5_9FIRM</name>
<dbReference type="NCBIfam" id="NF041239">
    <property type="entry name" value="Moor_selen_rel"/>
    <property type="match status" value="1"/>
</dbReference>
<accession>A0A1M5Z6S5</accession>
<keyword evidence="2" id="KW-1185">Reference proteome</keyword>
<organism evidence="1 2">
    <name type="scientific">Desulfosporosinus lacus DSM 15449</name>
    <dbReference type="NCBI Taxonomy" id="1121420"/>
    <lineage>
        <taxon>Bacteria</taxon>
        <taxon>Bacillati</taxon>
        <taxon>Bacillota</taxon>
        <taxon>Clostridia</taxon>
        <taxon>Eubacteriales</taxon>
        <taxon>Desulfitobacteriaceae</taxon>
        <taxon>Desulfosporosinus</taxon>
    </lineage>
</organism>
<dbReference type="Proteomes" id="UP000183954">
    <property type="component" value="Unassembled WGS sequence"/>
</dbReference>
<dbReference type="RefSeq" id="WP_073030507.1">
    <property type="nucleotide sequence ID" value="NZ_FQXJ01000010.1"/>
</dbReference>
<dbReference type="InterPro" id="IPR049744">
    <property type="entry name" value="CC/Se_fam"/>
</dbReference>
<dbReference type="OrthoDB" id="1798434at2"/>
<dbReference type="AlphaFoldDB" id="A0A1M5Z6S5"/>
<protein>
    <recommendedName>
        <fullName evidence="3">Fe-S cluster assembly iron-binding protein IscA</fullName>
    </recommendedName>
</protein>
<sequence>MVIPQVDLQVDLSEQAIVYIKEHGGILTIDEAPQTGCCTNIVFVGAHSGKPQEEGYFGVKEQDGIKIFYDPFIIKKDKRYEVVLEGLFKWKTLSVY</sequence>
<proteinExistence type="predicted"/>